<gene>
    <name evidence="2" type="ORF">AZI85_16735</name>
</gene>
<evidence type="ECO:0000313" key="2">
    <source>
        <dbReference type="EMBL" id="KYG67645.1"/>
    </source>
</evidence>
<accession>A0A150WT91</accession>
<dbReference type="PANTHER" id="PTHR15462">
    <property type="entry name" value="SERINE PROTEASE"/>
    <property type="match status" value="1"/>
</dbReference>
<dbReference type="PROSITE" id="PS00134">
    <property type="entry name" value="TRYPSIN_HIS"/>
    <property type="match status" value="1"/>
</dbReference>
<dbReference type="AlphaFoldDB" id="A0A150WT91"/>
<comment type="caution">
    <text evidence="2">The sequence shown here is derived from an EMBL/GenBank/DDBJ whole genome shotgun (WGS) entry which is preliminary data.</text>
</comment>
<dbReference type="Proteomes" id="UP000075391">
    <property type="component" value="Unassembled WGS sequence"/>
</dbReference>
<dbReference type="InterPro" id="IPR050966">
    <property type="entry name" value="Glutamyl_endopeptidase"/>
</dbReference>
<dbReference type="RefSeq" id="WP_063243242.1">
    <property type="nucleotide sequence ID" value="NZ_LUKF01000007.1"/>
</dbReference>
<evidence type="ECO:0008006" key="4">
    <source>
        <dbReference type="Google" id="ProtNLM"/>
    </source>
</evidence>
<keyword evidence="1" id="KW-0732">Signal</keyword>
<dbReference type="GO" id="GO:0006508">
    <property type="term" value="P:proteolysis"/>
    <property type="evidence" value="ECO:0007669"/>
    <property type="project" value="InterPro"/>
</dbReference>
<dbReference type="EMBL" id="LUKF01000007">
    <property type="protein sequence ID" value="KYG67645.1"/>
    <property type="molecule type" value="Genomic_DNA"/>
</dbReference>
<dbReference type="InterPro" id="IPR043504">
    <property type="entry name" value="Peptidase_S1_PA_chymotrypsin"/>
</dbReference>
<dbReference type="SUPFAM" id="SSF50494">
    <property type="entry name" value="Trypsin-like serine proteases"/>
    <property type="match status" value="1"/>
</dbReference>
<protein>
    <recommendedName>
        <fullName evidence="4">Serine protease</fullName>
    </recommendedName>
</protein>
<reference evidence="2 3" key="1">
    <citation type="submission" date="2016-03" db="EMBL/GenBank/DDBJ databases">
        <authorList>
            <person name="Ploux O."/>
        </authorList>
    </citation>
    <scope>NUCLEOTIDE SEQUENCE [LARGE SCALE GENOMIC DNA]</scope>
    <source>
        <strain evidence="2 3">BER2</strain>
    </source>
</reference>
<dbReference type="OrthoDB" id="5289396at2"/>
<proteinExistence type="predicted"/>
<evidence type="ECO:0000313" key="3">
    <source>
        <dbReference type="Proteomes" id="UP000075391"/>
    </source>
</evidence>
<organism evidence="2 3">
    <name type="scientific">Bdellovibrio bacteriovorus</name>
    <dbReference type="NCBI Taxonomy" id="959"/>
    <lineage>
        <taxon>Bacteria</taxon>
        <taxon>Pseudomonadati</taxon>
        <taxon>Bdellovibrionota</taxon>
        <taxon>Bdellovibrionia</taxon>
        <taxon>Bdellovibrionales</taxon>
        <taxon>Pseudobdellovibrionaceae</taxon>
        <taxon>Bdellovibrio</taxon>
    </lineage>
</organism>
<evidence type="ECO:0000256" key="1">
    <source>
        <dbReference type="ARBA" id="ARBA00022729"/>
    </source>
</evidence>
<dbReference type="InterPro" id="IPR001314">
    <property type="entry name" value="Peptidase_S1A"/>
</dbReference>
<dbReference type="InterPro" id="IPR009003">
    <property type="entry name" value="Peptidase_S1_PA"/>
</dbReference>
<dbReference type="InterPro" id="IPR018114">
    <property type="entry name" value="TRYPSIN_HIS"/>
</dbReference>
<dbReference type="PANTHER" id="PTHR15462:SF8">
    <property type="entry name" value="SERINE PROTEASE"/>
    <property type="match status" value="1"/>
</dbReference>
<name>A0A150WT91_BDEBC</name>
<dbReference type="GO" id="GO:0004252">
    <property type="term" value="F:serine-type endopeptidase activity"/>
    <property type="evidence" value="ECO:0007669"/>
    <property type="project" value="InterPro"/>
</dbReference>
<dbReference type="PRINTS" id="PR00722">
    <property type="entry name" value="CHYMOTRYPSIN"/>
</dbReference>
<sequence>MKLLSRVALAFIFIVPVFVCADIFGRDDRKDILQVLAKNSLARSVAVGVLNSLWTDLGNGHSSLDINKMSDFMCRDERFANQTSIAYACSGFLVAPDLLITAGHCAVTFGEIRDVTDQYCEVYTWMFDYDSKMNPSKIANDKIFKCKEIIYATVSEKGENHDFALIRLDRPTVNRMPFKISDKSVQMNEPVTMLGFPMGLPLKYTDNAKVFLPQYRSRSFLTDLDAFSGNSGSPVFNAKNEIVGVLIGGNPGISTYADPVQGCERYNSCDSKGANCKSLAPSYPLQGFPNTFSEVQSLLFYKDIINKSMSSK</sequence>
<dbReference type="Pfam" id="PF13365">
    <property type="entry name" value="Trypsin_2"/>
    <property type="match status" value="1"/>
</dbReference>
<dbReference type="Gene3D" id="2.40.10.10">
    <property type="entry name" value="Trypsin-like serine proteases"/>
    <property type="match status" value="2"/>
</dbReference>